<comment type="caution">
    <text evidence="1">The sequence shown here is derived from an EMBL/GenBank/DDBJ whole genome shotgun (WGS) entry which is preliminary data.</text>
</comment>
<accession>A0A8J6NI15</accession>
<name>A0A8J6NI15_9BACT</name>
<proteinExistence type="predicted"/>
<dbReference type="Proteomes" id="UP000614424">
    <property type="component" value="Unassembled WGS sequence"/>
</dbReference>
<organism evidence="1 2">
    <name type="scientific">Candidatus Desulfobia pelagia</name>
    <dbReference type="NCBI Taxonomy" id="2841692"/>
    <lineage>
        <taxon>Bacteria</taxon>
        <taxon>Pseudomonadati</taxon>
        <taxon>Thermodesulfobacteriota</taxon>
        <taxon>Desulfobulbia</taxon>
        <taxon>Desulfobulbales</taxon>
        <taxon>Desulfobulbaceae</taxon>
        <taxon>Candidatus Desulfobia</taxon>
    </lineage>
</organism>
<dbReference type="EMBL" id="JACNJZ010000195">
    <property type="protein sequence ID" value="MBC8318894.1"/>
    <property type="molecule type" value="Genomic_DNA"/>
</dbReference>
<dbReference type="AlphaFoldDB" id="A0A8J6NI15"/>
<evidence type="ECO:0000313" key="1">
    <source>
        <dbReference type="EMBL" id="MBC8318894.1"/>
    </source>
</evidence>
<gene>
    <name evidence="1" type="ORF">H8E41_13405</name>
</gene>
<evidence type="ECO:0000313" key="2">
    <source>
        <dbReference type="Proteomes" id="UP000614424"/>
    </source>
</evidence>
<sequence>MKIEIKSRFSGQRNIEIGTEITKNKYKNHNKSLQWNKRGTSIKVTIFRVSGAINLNPAALLLH</sequence>
<reference evidence="1 2" key="1">
    <citation type="submission" date="2020-08" db="EMBL/GenBank/DDBJ databases">
        <title>Bridging the membrane lipid divide: bacteria of the FCB group superphylum have the potential to synthesize archaeal ether lipids.</title>
        <authorList>
            <person name="Villanueva L."/>
            <person name="Von Meijenfeldt F.A.B."/>
            <person name="Westbye A.B."/>
            <person name="Yadav S."/>
            <person name="Hopmans E.C."/>
            <person name="Dutilh B.E."/>
            <person name="Sinninghe Damste J.S."/>
        </authorList>
    </citation>
    <scope>NUCLEOTIDE SEQUENCE [LARGE SCALE GENOMIC DNA]</scope>
    <source>
        <strain evidence="1">NIOZ-UU47</strain>
    </source>
</reference>
<protein>
    <submittedName>
        <fullName evidence="1">Uncharacterized protein</fullName>
    </submittedName>
</protein>